<evidence type="ECO:0000256" key="1">
    <source>
        <dbReference type="ARBA" id="ARBA00004141"/>
    </source>
</evidence>
<comment type="caution">
    <text evidence="8">The sequence shown here is derived from an EMBL/GenBank/DDBJ whole genome shotgun (WGS) entry which is preliminary data.</text>
</comment>
<feature type="transmembrane region" description="Helical" evidence="6">
    <location>
        <begin position="91"/>
        <end position="113"/>
    </location>
</feature>
<feature type="domain" description="Cytochrome C biogenesis protein transmembrane" evidence="7">
    <location>
        <begin position="6"/>
        <end position="218"/>
    </location>
</feature>
<comment type="similarity">
    <text evidence="2">Belongs to the DsbD family.</text>
</comment>
<evidence type="ECO:0000259" key="7">
    <source>
        <dbReference type="Pfam" id="PF02683"/>
    </source>
</evidence>
<protein>
    <submittedName>
        <fullName evidence="8">Cytochrome c biogenesis protein CcdA</fullName>
    </submittedName>
</protein>
<evidence type="ECO:0000256" key="2">
    <source>
        <dbReference type="ARBA" id="ARBA00006143"/>
    </source>
</evidence>
<dbReference type="AlphaFoldDB" id="A0A969PQI1"/>
<evidence type="ECO:0000256" key="3">
    <source>
        <dbReference type="ARBA" id="ARBA00022692"/>
    </source>
</evidence>
<keyword evidence="9" id="KW-1185">Reference proteome</keyword>
<organism evidence="8 9">
    <name type="scientific">Alkalicoccus luteus</name>
    <dbReference type="NCBI Taxonomy" id="1237094"/>
    <lineage>
        <taxon>Bacteria</taxon>
        <taxon>Bacillati</taxon>
        <taxon>Bacillota</taxon>
        <taxon>Bacilli</taxon>
        <taxon>Bacillales</taxon>
        <taxon>Bacillaceae</taxon>
        <taxon>Alkalicoccus</taxon>
    </lineage>
</organism>
<dbReference type="InterPro" id="IPR051790">
    <property type="entry name" value="Cytochrome_c-biogenesis_DsbD"/>
</dbReference>
<accession>A0A969PQI1</accession>
<dbReference type="PANTHER" id="PTHR31272">
    <property type="entry name" value="CYTOCHROME C-TYPE BIOGENESIS PROTEIN HI_1454-RELATED"/>
    <property type="match status" value="1"/>
</dbReference>
<proteinExistence type="inferred from homology"/>
<dbReference type="PANTHER" id="PTHR31272:SF4">
    <property type="entry name" value="CYTOCHROME C-TYPE BIOGENESIS PROTEIN HI_1454-RELATED"/>
    <property type="match status" value="1"/>
</dbReference>
<evidence type="ECO:0000256" key="4">
    <source>
        <dbReference type="ARBA" id="ARBA00022989"/>
    </source>
</evidence>
<comment type="subcellular location">
    <subcellularLocation>
        <location evidence="1">Membrane</location>
        <topology evidence="1">Multi-pass membrane protein</topology>
    </subcellularLocation>
</comment>
<reference evidence="8 9" key="1">
    <citation type="submission" date="2020-03" db="EMBL/GenBank/DDBJ databases">
        <title>Assessment of the enzymatic potential of alkaline-tolerant lipase obtained from Bacillus luteus H11 (technogenic soil) for the bioremediation of saline soils contaminated with petroleum substances.</title>
        <authorList>
            <person name="Kalwasinska A."/>
        </authorList>
    </citation>
    <scope>NUCLEOTIDE SEQUENCE [LARGE SCALE GENOMIC DNA]</scope>
    <source>
        <strain evidence="8 9">H11</strain>
    </source>
</reference>
<dbReference type="EMBL" id="JAATHJ010000001">
    <property type="protein sequence ID" value="NJP36123.1"/>
    <property type="molecule type" value="Genomic_DNA"/>
</dbReference>
<evidence type="ECO:0000313" key="8">
    <source>
        <dbReference type="EMBL" id="NJP36123.1"/>
    </source>
</evidence>
<keyword evidence="3 6" id="KW-0812">Transmembrane</keyword>
<evidence type="ECO:0000256" key="5">
    <source>
        <dbReference type="ARBA" id="ARBA00023136"/>
    </source>
</evidence>
<dbReference type="InterPro" id="IPR003834">
    <property type="entry name" value="Cyt_c_assmbl_TM_dom"/>
</dbReference>
<gene>
    <name evidence="8" type="ORF">HCN83_00790</name>
</gene>
<feature type="transmembrane region" description="Helical" evidence="6">
    <location>
        <begin position="51"/>
        <end position="71"/>
    </location>
</feature>
<keyword evidence="5 6" id="KW-0472">Membrane</keyword>
<name>A0A969PQI1_9BACI</name>
<sequence>MGQLTIWAAFFAGVISFLSPCTLPLFPAYLSYITGRSVKELQRESGLRSRLMLHTALFLTGVSMIFFALGFGASAAGGWLENLMLGSSGVLIQQLAGIFIVMLGLITAGWLTIPALMQTKRFHAAKKPAGMAGTVFVGMGFAAGWTPCIGPVFGAVLLLAASEPSLGLLYTAMYTAGFAIPFFVLTFFLGSVRWLTAYSSIVMKAGGAVMIGMGILLFTGQLTDISVWILRMIEGTPLERLG</sequence>
<dbReference type="Pfam" id="PF02683">
    <property type="entry name" value="DsbD_TM"/>
    <property type="match status" value="1"/>
</dbReference>
<dbReference type="Proteomes" id="UP000752012">
    <property type="component" value="Unassembled WGS sequence"/>
</dbReference>
<feature type="transmembrane region" description="Helical" evidence="6">
    <location>
        <begin position="6"/>
        <end position="30"/>
    </location>
</feature>
<evidence type="ECO:0000256" key="6">
    <source>
        <dbReference type="SAM" id="Phobius"/>
    </source>
</evidence>
<feature type="transmembrane region" description="Helical" evidence="6">
    <location>
        <begin position="201"/>
        <end position="222"/>
    </location>
</feature>
<feature type="transmembrane region" description="Helical" evidence="6">
    <location>
        <begin position="167"/>
        <end position="189"/>
    </location>
</feature>
<feature type="transmembrane region" description="Helical" evidence="6">
    <location>
        <begin position="134"/>
        <end position="161"/>
    </location>
</feature>
<keyword evidence="4 6" id="KW-1133">Transmembrane helix</keyword>
<evidence type="ECO:0000313" key="9">
    <source>
        <dbReference type="Proteomes" id="UP000752012"/>
    </source>
</evidence>